<reference evidence="3 4" key="1">
    <citation type="submission" date="2019-09" db="EMBL/GenBank/DDBJ databases">
        <title>Report of infection by Mycobacterium simiae a patient suffering from pulmonary tuberculosis.</title>
        <authorList>
            <person name="Mohanty P.S."/>
            <person name="Bansal A.K."/>
            <person name="Singh H."/>
            <person name="Sharma S."/>
            <person name="Patil S.A."/>
            <person name="Upadhaya P."/>
            <person name="Singh P.K."/>
            <person name="Kumar D."/>
            <person name="Kumar S."/>
            <person name="Singh R.K."/>
            <person name="Chaudhary B."/>
        </authorList>
    </citation>
    <scope>NUCLEOTIDE SEQUENCE [LARGE SCALE GENOMIC DNA]</scope>
    <source>
        <strain evidence="3 4">JAL-560-SIM</strain>
    </source>
</reference>
<keyword evidence="1" id="KW-0472">Membrane</keyword>
<keyword evidence="4" id="KW-1185">Reference proteome</keyword>
<dbReference type="GO" id="GO:0015833">
    <property type="term" value="P:peptide transport"/>
    <property type="evidence" value="ECO:0007669"/>
    <property type="project" value="TreeGrafter"/>
</dbReference>
<name>A0A5B1BCA7_MYCSI</name>
<evidence type="ECO:0000259" key="2">
    <source>
        <dbReference type="Pfam" id="PF00496"/>
    </source>
</evidence>
<dbReference type="GO" id="GO:1904680">
    <property type="term" value="F:peptide transmembrane transporter activity"/>
    <property type="evidence" value="ECO:0007669"/>
    <property type="project" value="TreeGrafter"/>
</dbReference>
<dbReference type="InterPro" id="IPR039424">
    <property type="entry name" value="SBP_5"/>
</dbReference>
<evidence type="ECO:0000313" key="3">
    <source>
        <dbReference type="EMBL" id="KAA1246168.1"/>
    </source>
</evidence>
<dbReference type="EMBL" id="VTZN01000232">
    <property type="protein sequence ID" value="KAA1246168.1"/>
    <property type="molecule type" value="Genomic_DNA"/>
</dbReference>
<dbReference type="InterPro" id="IPR000914">
    <property type="entry name" value="SBP_5_dom"/>
</dbReference>
<accession>A0A5B1BCA7</accession>
<keyword evidence="1" id="KW-0812">Transmembrane</keyword>
<protein>
    <recommendedName>
        <fullName evidence="2">Solute-binding protein family 5 domain-containing protein</fullName>
    </recommendedName>
</protein>
<feature type="transmembrane region" description="Helical" evidence="1">
    <location>
        <begin position="21"/>
        <end position="39"/>
    </location>
</feature>
<organism evidence="3 4">
    <name type="scientific">Mycobacterium simiae</name>
    <name type="common">Mycobacterium habana</name>
    <dbReference type="NCBI Taxonomy" id="1784"/>
    <lineage>
        <taxon>Bacteria</taxon>
        <taxon>Bacillati</taxon>
        <taxon>Actinomycetota</taxon>
        <taxon>Actinomycetes</taxon>
        <taxon>Mycobacteriales</taxon>
        <taxon>Mycobacteriaceae</taxon>
        <taxon>Mycobacterium</taxon>
        <taxon>Mycobacterium simiae complex</taxon>
    </lineage>
</organism>
<dbReference type="Gene3D" id="3.40.190.10">
    <property type="entry name" value="Periplasmic binding protein-like II"/>
    <property type="match status" value="1"/>
</dbReference>
<comment type="caution">
    <text evidence="3">The sequence shown here is derived from an EMBL/GenBank/DDBJ whole genome shotgun (WGS) entry which is preliminary data.</text>
</comment>
<dbReference type="OrthoDB" id="7888869at2"/>
<dbReference type="Gene3D" id="3.90.76.10">
    <property type="entry name" value="Dipeptide-binding Protein, Domain 1"/>
    <property type="match status" value="1"/>
</dbReference>
<keyword evidence="1" id="KW-1133">Transmembrane helix</keyword>
<dbReference type="PANTHER" id="PTHR30290:SF65">
    <property type="entry name" value="MONOACYL PHOSPHATIDYLINOSITOL TETRAMANNOSIDE-BINDING PROTEIN LPQW-RELATED"/>
    <property type="match status" value="1"/>
</dbReference>
<dbReference type="AlphaFoldDB" id="A0A5B1BCA7"/>
<dbReference type="PANTHER" id="PTHR30290">
    <property type="entry name" value="PERIPLASMIC BINDING COMPONENT OF ABC TRANSPORTER"/>
    <property type="match status" value="1"/>
</dbReference>
<proteinExistence type="predicted"/>
<gene>
    <name evidence="3" type="ORF">F0Q45_23575</name>
</gene>
<dbReference type="Gene3D" id="3.10.105.10">
    <property type="entry name" value="Dipeptide-binding Protein, Domain 3"/>
    <property type="match status" value="1"/>
</dbReference>
<dbReference type="PROSITE" id="PS51257">
    <property type="entry name" value="PROKAR_LIPOPROTEIN"/>
    <property type="match status" value="1"/>
</dbReference>
<dbReference type="SUPFAM" id="SSF53850">
    <property type="entry name" value="Periplasmic binding protein-like II"/>
    <property type="match status" value="1"/>
</dbReference>
<evidence type="ECO:0000313" key="4">
    <source>
        <dbReference type="Proteomes" id="UP000324701"/>
    </source>
</evidence>
<evidence type="ECO:0000256" key="1">
    <source>
        <dbReference type="SAM" id="Phobius"/>
    </source>
</evidence>
<dbReference type="Proteomes" id="UP000324701">
    <property type="component" value="Unassembled WGS sequence"/>
</dbReference>
<dbReference type="Pfam" id="PF00496">
    <property type="entry name" value="SBP_bac_5"/>
    <property type="match status" value="1"/>
</dbReference>
<sequence length="566" mass="59225">MATWCRRGEGKISQWSVMRKVLIGNIIGLLIACVATLAACSSSAAGQVDYVVDGALPTYNTNTVSGAASAGAQAFARVLTGFGYHGPDGQVVADHDFGTISVVGGSPLVLDYQIADNAVYSDGKPVTCDDLVLTWAAQSGRFPGFDAATQAGYLDIANIECTAGQKKARVSFIPDRGVVDYTQLFTATSLMPSHVIADQLNVDVTAALLSNDASLVEQIARLWNTTWDLKRGLKPDEVFKRFPSSGPYKIESVLDGGAVVLVANDRWWGAKAITKRVTVWPQGADIQDRVNNRNVDVVDVAAGSSGALATPDNYQRIDSPSGGIEQLIFAPQGSLADIRARRALALCTPREAIARDAGVPVANSRLSPATEDAVAEADGATQASQFNKGDPAAARDALGGAPLAVRIGYHRPNARLAAIVGAIAASCAPAGITVSDVSLDTPGPLAVRDGKIDVLLASTGGATGSGSTGSSAMDAYCLHSGNGNNLSGYANPQVDGIIGALAVSADPAERVRLLADGAPVLWGEMPTLPLYRQQRTLLMSKKMYGVSRNPTRWGAAWNMDRWALMQ</sequence>
<feature type="domain" description="Solute-binding protein family 5" evidence="2">
    <location>
        <begin position="109"/>
        <end position="471"/>
    </location>
</feature>